<dbReference type="EMBL" id="JAHCTB010000002">
    <property type="protein sequence ID" value="MBT0607662.1"/>
    <property type="molecule type" value="Genomic_DNA"/>
</dbReference>
<evidence type="ECO:0000313" key="2">
    <source>
        <dbReference type="Proteomes" id="UP001297092"/>
    </source>
</evidence>
<evidence type="ECO:0000313" key="1">
    <source>
        <dbReference type="EMBL" id="MBT0607662.1"/>
    </source>
</evidence>
<organism evidence="1 2">
    <name type="scientific">Aequorivita echinoideorum</name>
    <dbReference type="NCBI Taxonomy" id="1549647"/>
    <lineage>
        <taxon>Bacteria</taxon>
        <taxon>Pseudomonadati</taxon>
        <taxon>Bacteroidota</taxon>
        <taxon>Flavobacteriia</taxon>
        <taxon>Flavobacteriales</taxon>
        <taxon>Flavobacteriaceae</taxon>
        <taxon>Aequorivita</taxon>
    </lineage>
</organism>
<dbReference type="Proteomes" id="UP001297092">
    <property type="component" value="Unassembled WGS sequence"/>
</dbReference>
<keyword evidence="2" id="KW-1185">Reference proteome</keyword>
<comment type="caution">
    <text evidence="1">The sequence shown here is derived from an EMBL/GenBank/DDBJ whole genome shotgun (WGS) entry which is preliminary data.</text>
</comment>
<reference evidence="1 2" key="1">
    <citation type="submission" date="2021-05" db="EMBL/GenBank/DDBJ databases">
        <title>Aequorivita echinoideorum JCM 30378 genome.</title>
        <authorList>
            <person name="Zhang H."/>
            <person name="Li C."/>
        </authorList>
    </citation>
    <scope>NUCLEOTIDE SEQUENCE [LARGE SCALE GENOMIC DNA]</scope>
    <source>
        <strain evidence="1 2">JCM30378</strain>
    </source>
</reference>
<name>A0ABS5S5M0_9FLAO</name>
<proteinExistence type="predicted"/>
<sequence>MAGFQPPSLSLNYLPFSGNIPNEEVLLLPEFVPWSQVQIIGKPDWLDVIFIDYAYDEEDEDQIIGLRYTIAIKPQAANQLPVGYHTGNITLRVKRPFVFQDRNYILPVTLRILQYVQLAISPVIWQVNYTQGNTPPSGNFFQVSASRPWSITSNQTYLTFSQTNGVGTAQVAAYVDVNAVPLGTHIAQFLVDDGANTVTGTVVIKIFGDGPNDYVVVNPAGLEFSETYHLNPTDVRTFTVDSSVDNVVSTNVGWLEFSETDLDAGFSTVSVRTINTQTLDLGAYPATISISNPETGTRTIDVILLIVAKQLPGLVNGGFYYSEDRNKLSMNNSAANQQATLAIKATGKFGIKNYVKRVPYYQNLMQSVIGLETKILLTQELIPVLNSSIFYVPIKPVRYDIRLNNVAILGLNNLAQTISSGNQFQNLRFINGRNPVNGKAEKAFFTRLTYLPEKIEVAADGWLAISMRYIGAVSNFKANLIVGNNVAEPIPTIWPVNLSNTEIYTALIKVSELNAVPGNRYLLEFEKMKTEIQIKHSQMPTTQIIWENEWDCPEIFNCTGPLEITNDDGSTTTTLTREGQDYEKTIEIKRPKSFSINTGNIYQAERDFLGTIMHAKRIWIQIGKDRFEVIRNFRNVDIFKTREFVTDFTLKFKAAVQ</sequence>
<accession>A0ABS5S5M0</accession>
<dbReference type="RefSeq" id="WP_214112519.1">
    <property type="nucleotide sequence ID" value="NZ_JAHCTB010000002.1"/>
</dbReference>
<protein>
    <submittedName>
        <fullName evidence="1">Uncharacterized protein</fullName>
    </submittedName>
</protein>
<gene>
    <name evidence="1" type="ORF">KIV10_05655</name>
</gene>